<evidence type="ECO:0000256" key="3">
    <source>
        <dbReference type="ARBA" id="ARBA00012485"/>
    </source>
</evidence>
<dbReference type="PANTHER" id="PTHR45670">
    <property type="entry name" value="E3 UBIQUITIN-PROTEIN LIGASE TRIP12"/>
    <property type="match status" value="1"/>
</dbReference>
<dbReference type="Gene3D" id="3.30.2160.10">
    <property type="entry name" value="Hect, E3 ligase catalytic domain"/>
    <property type="match status" value="1"/>
</dbReference>
<dbReference type="SUPFAM" id="SSF56204">
    <property type="entry name" value="Hect, E3 ligase catalytic domain"/>
    <property type="match status" value="1"/>
</dbReference>
<feature type="compositionally biased region" description="Basic and acidic residues" evidence="7">
    <location>
        <begin position="52"/>
        <end position="62"/>
    </location>
</feature>
<dbReference type="Gene3D" id="3.90.1750.10">
    <property type="entry name" value="Hect, E3 ligase catalytic domains"/>
    <property type="match status" value="1"/>
</dbReference>
<evidence type="ECO:0000259" key="8">
    <source>
        <dbReference type="PROSITE" id="PS50237"/>
    </source>
</evidence>
<feature type="region of interest" description="Disordered" evidence="7">
    <location>
        <begin position="1053"/>
        <end position="1084"/>
    </location>
</feature>
<proteinExistence type="inferred from homology"/>
<dbReference type="InterPro" id="IPR000569">
    <property type="entry name" value="HECT_dom"/>
</dbReference>
<dbReference type="SUPFAM" id="SSF48371">
    <property type="entry name" value="ARM repeat"/>
    <property type="match status" value="1"/>
</dbReference>
<evidence type="ECO:0000313" key="9">
    <source>
        <dbReference type="EMBL" id="MQM13235.1"/>
    </source>
</evidence>
<protein>
    <recommendedName>
        <fullName evidence="3">HECT-type E3 ubiquitin transferase</fullName>
        <ecNumber evidence="3">2.3.2.26</ecNumber>
    </recommendedName>
</protein>
<dbReference type="GO" id="GO:0043161">
    <property type="term" value="P:proteasome-mediated ubiquitin-dependent protein catabolic process"/>
    <property type="evidence" value="ECO:0007669"/>
    <property type="project" value="TreeGrafter"/>
</dbReference>
<dbReference type="EMBL" id="NMUH01005619">
    <property type="protein sequence ID" value="MQM13235.1"/>
    <property type="molecule type" value="Genomic_DNA"/>
</dbReference>
<keyword evidence="10" id="KW-1185">Reference proteome</keyword>
<sequence>MDSRARKRTEADEPQQVVRDKRACSSSGIRPGEAPSEEPPDAQAAAGPSPSFDRRTVDREMEFSSASSSSVRPESGSVDESSCSDGGEEDDDDDPDTGDDGGYHVGSRGAAVRYGCSMSGEKIKSVLSSLGQEAGVGAQLAALTELCEMLSFGSEDSLSSLVADSFAEALVRLAGHESNADIMLLAIRALAYLCDVLPRSATAIVKHGALPVLCGRLMSIEYLDVAEQGIQALEKISHNQPVPCLQAGAIMAVLTYIDFFTTSIQRVALSTVASMCKKFPSDCSSLVLEAIPTLCNLLHYDDGKIVETAAICLKRISENLGSSSDLLDDMCKHGLVKECASLIASASHGRSSLGQETYVDLIRLLSRLASGSLVAFRALLELNISSTLRGILETADISRSMSQSFRGNGHANQLRFPYQKLQKPPLELDGDVATEEDLQWVVRRFQEGRSYLGDIFGRNCLFVQVTLFSCSLPGREASPGWLQPPNPALLVHEVLKLLAQLIPSGSSEDKDIQLVLLKEKILVQEESKYLCQIGKDILPVLIQKAKLSFLIKCRSSVKFKGFRLSTCCQIFHSSTQVVNAGASPTICYGCVALIHSMVYLSSSEILLDLFRDINFSSFLAGLLSRKDIHVLHSSLKTAQILLEKQTDVFMGPFIKEGVVYAVDSLQLPDSHASPISDSGQVTVKDFSKCFCHVFNPSFSISRQAETCKIDKETVLALAMQIKSTYFNTVAEDIDKGLTDVLQKLRALCESLTDNAQKFSKDCYQNEEYLTGILKQIMEELGGGEPMSTFEFIESGITRSLAHYLSNGMYIQGQENDKCLQNHFSIVLKRFQTFASICLSKTGQNQDMLLKLLVQRLQNALSSLDQFPVVSSLGYKLRNVYADIPFGHSTMHPCLKVRFIPEDGSMLNGCYENVVAVKSSSSLDAIEEFLCRKISAKIGEESTEKGKDDSVSGGKCAEERIASEKHGKVIDEPQSLASSLLEVTINQELHLSQAADAGLTDGDLITRNVIINAFAEGRILDFDDLQLTMSAIPPLEFLSSKLTEKLEQQMRDPLSLSTGSMPPCSSRVQQKPLSPRDNSSNAINFTDNQRMQAGNFARKRFQVDRNHVLESATKVMSSHAHKEAILEVEFLEEVGIGLGPTLEFYTLVSCELQKIESTISSDEIQFNSVKHHFALLGKIVAKALQDGRILDLPLSKAFYKLMLDQELDVYDIRSFDHELGTTLLEFQALVCRRRFLESTSGNKETGHVSDLCYRGTRIEDLCLDFTLPGHPDYLLSSGNGSDMVNIINLEEYVSLVVDATIGSGISKQIEAFKSGFNEVLPLKALQIFTEDELEHLLCGEQNSWTFEELVDHIKFDHGYTGTSPPVISLLETIQEFECGQQRAFLQFVTGAPRLPPGGFAALNPKLTVVRKHCSEYADMELPSVMTCANYLKLPPYSCKEGILALMQENTVWHLD</sequence>
<feature type="domain" description="HECT" evidence="8">
    <location>
        <begin position="1171"/>
        <end position="1439"/>
    </location>
</feature>
<evidence type="ECO:0000256" key="4">
    <source>
        <dbReference type="ARBA" id="ARBA00022679"/>
    </source>
</evidence>
<organism evidence="9 10">
    <name type="scientific">Colocasia esculenta</name>
    <name type="common">Wild taro</name>
    <name type="synonym">Arum esculentum</name>
    <dbReference type="NCBI Taxonomy" id="4460"/>
    <lineage>
        <taxon>Eukaryota</taxon>
        <taxon>Viridiplantae</taxon>
        <taxon>Streptophyta</taxon>
        <taxon>Embryophyta</taxon>
        <taxon>Tracheophyta</taxon>
        <taxon>Spermatophyta</taxon>
        <taxon>Magnoliopsida</taxon>
        <taxon>Liliopsida</taxon>
        <taxon>Araceae</taxon>
        <taxon>Aroideae</taxon>
        <taxon>Colocasieae</taxon>
        <taxon>Colocasia</taxon>
    </lineage>
</organism>
<dbReference type="Pfam" id="PF00632">
    <property type="entry name" value="HECT"/>
    <property type="match status" value="1"/>
</dbReference>
<dbReference type="GO" id="GO:0000209">
    <property type="term" value="P:protein polyubiquitination"/>
    <property type="evidence" value="ECO:0007669"/>
    <property type="project" value="TreeGrafter"/>
</dbReference>
<feature type="region of interest" description="Disordered" evidence="7">
    <location>
        <begin position="1"/>
        <end position="105"/>
    </location>
</feature>
<dbReference type="Pfam" id="PF25579">
    <property type="entry name" value="TPR_TRIP12_N"/>
    <property type="match status" value="1"/>
</dbReference>
<dbReference type="InterPro" id="IPR057948">
    <property type="entry name" value="TPR_TRIP12_N"/>
</dbReference>
<feature type="compositionally biased region" description="Low complexity" evidence="7">
    <location>
        <begin position="64"/>
        <end position="85"/>
    </location>
</feature>
<dbReference type="PANTHER" id="PTHR45670:SF10">
    <property type="entry name" value="E3 UBIQUITIN-PROTEIN LIGASE UPL4"/>
    <property type="match status" value="1"/>
</dbReference>
<dbReference type="GO" id="GO:0061630">
    <property type="term" value="F:ubiquitin protein ligase activity"/>
    <property type="evidence" value="ECO:0007669"/>
    <property type="project" value="UniProtKB-EC"/>
</dbReference>
<evidence type="ECO:0000256" key="7">
    <source>
        <dbReference type="SAM" id="MobiDB-lite"/>
    </source>
</evidence>
<dbReference type="EC" id="2.3.2.26" evidence="3"/>
<name>A0A843X589_COLES</name>
<evidence type="ECO:0000256" key="1">
    <source>
        <dbReference type="ARBA" id="ARBA00000885"/>
    </source>
</evidence>
<feature type="active site" description="Glycyl thioester intermediate" evidence="6">
    <location>
        <position position="1426"/>
    </location>
</feature>
<evidence type="ECO:0000256" key="5">
    <source>
        <dbReference type="ARBA" id="ARBA00022786"/>
    </source>
</evidence>
<dbReference type="Proteomes" id="UP000652761">
    <property type="component" value="Unassembled WGS sequence"/>
</dbReference>
<comment type="caution">
    <text evidence="9">The sequence shown here is derived from an EMBL/GenBank/DDBJ whole genome shotgun (WGS) entry which is preliminary data.</text>
</comment>
<evidence type="ECO:0000313" key="10">
    <source>
        <dbReference type="Proteomes" id="UP000652761"/>
    </source>
</evidence>
<comment type="catalytic activity">
    <reaction evidence="1">
        <text>S-ubiquitinyl-[E2 ubiquitin-conjugating enzyme]-L-cysteine + [acceptor protein]-L-lysine = [E2 ubiquitin-conjugating enzyme]-L-cysteine + N(6)-ubiquitinyl-[acceptor protein]-L-lysine.</text>
        <dbReference type="EC" id="2.3.2.26"/>
    </reaction>
</comment>
<dbReference type="InterPro" id="IPR045322">
    <property type="entry name" value="HECTD1/TRIP12-like"/>
</dbReference>
<dbReference type="InterPro" id="IPR016024">
    <property type="entry name" value="ARM-type_fold"/>
</dbReference>
<dbReference type="Gene3D" id="1.25.10.10">
    <property type="entry name" value="Leucine-rich Repeat Variant"/>
    <property type="match status" value="1"/>
</dbReference>
<evidence type="ECO:0000256" key="2">
    <source>
        <dbReference type="ARBA" id="ARBA00006331"/>
    </source>
</evidence>
<dbReference type="InterPro" id="IPR035983">
    <property type="entry name" value="Hect_E3_ubiquitin_ligase"/>
</dbReference>
<dbReference type="SMART" id="SM00119">
    <property type="entry name" value="HECTc"/>
    <property type="match status" value="1"/>
</dbReference>
<dbReference type="PROSITE" id="PS50237">
    <property type="entry name" value="HECT"/>
    <property type="match status" value="1"/>
</dbReference>
<dbReference type="Gene3D" id="3.30.2410.10">
    <property type="entry name" value="Hect, E3 ligase catalytic domain"/>
    <property type="match status" value="1"/>
</dbReference>
<accession>A0A843X589</accession>
<keyword evidence="4" id="KW-0808">Transferase</keyword>
<gene>
    <name evidence="9" type="ORF">Taro_046161</name>
</gene>
<comment type="similarity">
    <text evidence="2">Belongs to the UPL family. K-HECT subfamily.</text>
</comment>
<evidence type="ECO:0000256" key="6">
    <source>
        <dbReference type="PROSITE-ProRule" id="PRU00104"/>
    </source>
</evidence>
<feature type="compositionally biased region" description="Acidic residues" evidence="7">
    <location>
        <begin position="86"/>
        <end position="99"/>
    </location>
</feature>
<reference evidence="9" key="1">
    <citation type="submission" date="2017-07" db="EMBL/GenBank/DDBJ databases">
        <title>Taro Niue Genome Assembly and Annotation.</title>
        <authorList>
            <person name="Atibalentja N."/>
            <person name="Keating K."/>
            <person name="Fields C.J."/>
        </authorList>
    </citation>
    <scope>NUCLEOTIDE SEQUENCE</scope>
    <source>
        <strain evidence="9">Niue_2</strain>
        <tissue evidence="9">Leaf</tissue>
    </source>
</reference>
<feature type="compositionally biased region" description="Polar residues" evidence="7">
    <location>
        <begin position="1065"/>
        <end position="1084"/>
    </location>
</feature>
<dbReference type="OrthoDB" id="423283at2759"/>
<dbReference type="InterPro" id="IPR011989">
    <property type="entry name" value="ARM-like"/>
</dbReference>
<keyword evidence="5 6" id="KW-0833">Ubl conjugation pathway</keyword>
<feature type="compositionally biased region" description="Basic and acidic residues" evidence="7">
    <location>
        <begin position="1"/>
        <end position="11"/>
    </location>
</feature>